<dbReference type="Proteomes" id="UP000326725">
    <property type="component" value="Unassembled WGS sequence"/>
</dbReference>
<accession>A0A5K1ICA1</accession>
<feature type="transmembrane region" description="Helical" evidence="4">
    <location>
        <begin position="311"/>
        <end position="334"/>
    </location>
</feature>
<evidence type="ECO:0000256" key="4">
    <source>
        <dbReference type="SAM" id="Phobius"/>
    </source>
</evidence>
<proteinExistence type="predicted"/>
<keyword evidence="4" id="KW-0812">Transmembrane</keyword>
<feature type="chain" id="PRO_5023907508" description="diguanylate cyclase" evidence="5">
    <location>
        <begin position="21"/>
        <end position="562"/>
    </location>
</feature>
<keyword evidence="4" id="KW-1133">Transmembrane helix</keyword>
<dbReference type="SMART" id="SM00304">
    <property type="entry name" value="HAMP"/>
    <property type="match status" value="1"/>
</dbReference>
<dbReference type="RefSeq" id="WP_151444994.1">
    <property type="nucleotide sequence ID" value="NZ_CABVOU010000046.1"/>
</dbReference>
<dbReference type="EC" id="2.7.7.65" evidence="2"/>
<dbReference type="CDD" id="cd01949">
    <property type="entry name" value="GGDEF"/>
    <property type="match status" value="1"/>
</dbReference>
<protein>
    <recommendedName>
        <fullName evidence="2">diguanylate cyclase</fullName>
        <ecNumber evidence="2">2.7.7.65</ecNumber>
    </recommendedName>
</protein>
<keyword evidence="8" id="KW-0808">Transferase</keyword>
<dbReference type="GO" id="GO:0005886">
    <property type="term" value="C:plasma membrane"/>
    <property type="evidence" value="ECO:0007669"/>
    <property type="project" value="TreeGrafter"/>
</dbReference>
<dbReference type="CDD" id="cd06225">
    <property type="entry name" value="HAMP"/>
    <property type="match status" value="1"/>
</dbReference>
<keyword evidence="5" id="KW-0732">Signal</keyword>
<keyword evidence="8" id="KW-0548">Nucleotidyltransferase</keyword>
<dbReference type="PANTHER" id="PTHR45138:SF9">
    <property type="entry name" value="DIGUANYLATE CYCLASE DGCM-RELATED"/>
    <property type="match status" value="1"/>
</dbReference>
<dbReference type="GO" id="GO:1902201">
    <property type="term" value="P:negative regulation of bacterial-type flagellum-dependent cell motility"/>
    <property type="evidence" value="ECO:0007669"/>
    <property type="project" value="TreeGrafter"/>
</dbReference>
<keyword evidence="4" id="KW-0472">Membrane</keyword>
<gene>
    <name evidence="8" type="primary">ydaM_6</name>
    <name evidence="8" type="ORF">HALO32_03305</name>
</gene>
<comment type="cofactor">
    <cofactor evidence="1">
        <name>Mg(2+)</name>
        <dbReference type="ChEBI" id="CHEBI:18420"/>
    </cofactor>
</comment>
<dbReference type="PROSITE" id="PS50887">
    <property type="entry name" value="GGDEF"/>
    <property type="match status" value="1"/>
</dbReference>
<feature type="domain" description="HAMP" evidence="6">
    <location>
        <begin position="336"/>
        <end position="388"/>
    </location>
</feature>
<comment type="catalytic activity">
    <reaction evidence="3">
        <text>2 GTP = 3',3'-c-di-GMP + 2 diphosphate</text>
        <dbReference type="Rhea" id="RHEA:24898"/>
        <dbReference type="ChEBI" id="CHEBI:33019"/>
        <dbReference type="ChEBI" id="CHEBI:37565"/>
        <dbReference type="ChEBI" id="CHEBI:58805"/>
        <dbReference type="EC" id="2.7.7.65"/>
    </reaction>
</comment>
<dbReference type="InterPro" id="IPR000160">
    <property type="entry name" value="GGDEF_dom"/>
</dbReference>
<evidence type="ECO:0000256" key="5">
    <source>
        <dbReference type="SAM" id="SignalP"/>
    </source>
</evidence>
<dbReference type="Pfam" id="PF00990">
    <property type="entry name" value="GGDEF"/>
    <property type="match status" value="1"/>
</dbReference>
<evidence type="ECO:0000313" key="8">
    <source>
        <dbReference type="EMBL" id="VVZ97189.1"/>
    </source>
</evidence>
<name>A0A5K1ICA1_9GAMM</name>
<dbReference type="InterPro" id="IPR043128">
    <property type="entry name" value="Rev_trsase/Diguanyl_cyclase"/>
</dbReference>
<evidence type="ECO:0000259" key="6">
    <source>
        <dbReference type="PROSITE" id="PS50885"/>
    </source>
</evidence>
<reference evidence="8 9" key="1">
    <citation type="submission" date="2019-09" db="EMBL/GenBank/DDBJ databases">
        <authorList>
            <person name="Criscuolo A."/>
        </authorList>
    </citation>
    <scope>NUCLEOTIDE SEQUENCE [LARGE SCALE GENOMIC DNA]</scope>
    <source>
        <strain evidence="9">3(2)</strain>
    </source>
</reference>
<dbReference type="InterPro" id="IPR029787">
    <property type="entry name" value="Nucleotide_cyclase"/>
</dbReference>
<keyword evidence="9" id="KW-1185">Reference proteome</keyword>
<organism evidence="8 9">
    <name type="scientific">Halomonas lysinitropha</name>
    <dbReference type="NCBI Taxonomy" id="2607506"/>
    <lineage>
        <taxon>Bacteria</taxon>
        <taxon>Pseudomonadati</taxon>
        <taxon>Pseudomonadota</taxon>
        <taxon>Gammaproteobacteria</taxon>
        <taxon>Oceanospirillales</taxon>
        <taxon>Halomonadaceae</taxon>
        <taxon>Halomonas</taxon>
    </lineage>
</organism>
<dbReference type="GO" id="GO:0052621">
    <property type="term" value="F:diguanylate cyclase activity"/>
    <property type="evidence" value="ECO:0007669"/>
    <property type="project" value="UniProtKB-EC"/>
</dbReference>
<feature type="signal peptide" evidence="5">
    <location>
        <begin position="1"/>
        <end position="20"/>
    </location>
</feature>
<dbReference type="GO" id="GO:0043709">
    <property type="term" value="P:cell adhesion involved in single-species biofilm formation"/>
    <property type="evidence" value="ECO:0007669"/>
    <property type="project" value="TreeGrafter"/>
</dbReference>
<dbReference type="PANTHER" id="PTHR45138">
    <property type="entry name" value="REGULATORY COMPONENTS OF SENSORY TRANSDUCTION SYSTEM"/>
    <property type="match status" value="1"/>
</dbReference>
<dbReference type="PROSITE" id="PS50885">
    <property type="entry name" value="HAMP"/>
    <property type="match status" value="1"/>
</dbReference>
<feature type="domain" description="GGDEF" evidence="7">
    <location>
        <begin position="435"/>
        <end position="562"/>
    </location>
</feature>
<sequence length="562" mass="63178">MSLKTRFLLLAACLVLVASAAAWTVFHRITEGIIEQWGERVAAIQVQYDSGRLLQPLEREIALARQMADSIVLQRWANAPDDPELEGQAFDEMESFRRNFRDNSYFVALRGSGGYYHNNAAGDYTSERLRYRLRPDRPADAWFYRLIEEGRDFHLNVNPDVELGVTKLWIDVLMRDADGEILGVVGTGMELESFLQEIIDIQQPGITTLFVDYNGAIQLYRDRRLIDYASFIKPEGQKRTLDLLVDLPRDAEALSGIMQELRDAPDQQPSVRTEFVTVEGKRHLAGLAFLPALGWFEVTLLDLETLMPLGGFTPVAVVFVLTLLVTLLVFHLALRRQLLAPIAALEAAMQRVKEGDLSASELPRGRGEMGRLMHHFRSMAEAIQRHTRDLEERVRERTEELEAVATRDVLTGLMNRRGMQQWLEEQILRATRESSHFGLLWLDIDRFKELNDGLGHAAGDKALVRVAEALSDGLRPYDRASRWGGDEFLVILSPCDAPTLAGVAERLRHAVAEIEVEGVPVTISVGACMANPGEDLDLLLKRADEALYQAKADGRNQARVAV</sequence>
<evidence type="ECO:0000256" key="1">
    <source>
        <dbReference type="ARBA" id="ARBA00001946"/>
    </source>
</evidence>
<dbReference type="SUPFAM" id="SSF158472">
    <property type="entry name" value="HAMP domain-like"/>
    <property type="match status" value="1"/>
</dbReference>
<dbReference type="Gene3D" id="6.10.340.10">
    <property type="match status" value="1"/>
</dbReference>
<dbReference type="AlphaFoldDB" id="A0A5K1ICA1"/>
<evidence type="ECO:0000256" key="3">
    <source>
        <dbReference type="ARBA" id="ARBA00034247"/>
    </source>
</evidence>
<dbReference type="Gene3D" id="3.30.70.270">
    <property type="match status" value="1"/>
</dbReference>
<evidence type="ECO:0000259" key="7">
    <source>
        <dbReference type="PROSITE" id="PS50887"/>
    </source>
</evidence>
<dbReference type="SUPFAM" id="SSF55073">
    <property type="entry name" value="Nucleotide cyclase"/>
    <property type="match status" value="1"/>
</dbReference>
<dbReference type="GO" id="GO:0007165">
    <property type="term" value="P:signal transduction"/>
    <property type="evidence" value="ECO:0007669"/>
    <property type="project" value="InterPro"/>
</dbReference>
<evidence type="ECO:0000256" key="2">
    <source>
        <dbReference type="ARBA" id="ARBA00012528"/>
    </source>
</evidence>
<evidence type="ECO:0000313" key="9">
    <source>
        <dbReference type="Proteomes" id="UP000326725"/>
    </source>
</evidence>
<dbReference type="SMART" id="SM00267">
    <property type="entry name" value="GGDEF"/>
    <property type="match status" value="1"/>
</dbReference>
<dbReference type="InterPro" id="IPR003660">
    <property type="entry name" value="HAMP_dom"/>
</dbReference>
<dbReference type="FunFam" id="3.30.70.270:FF:000001">
    <property type="entry name" value="Diguanylate cyclase domain protein"/>
    <property type="match status" value="1"/>
</dbReference>
<dbReference type="EMBL" id="CABVOU010000046">
    <property type="protein sequence ID" value="VVZ97189.1"/>
    <property type="molecule type" value="Genomic_DNA"/>
</dbReference>
<dbReference type="Pfam" id="PF00672">
    <property type="entry name" value="HAMP"/>
    <property type="match status" value="1"/>
</dbReference>
<dbReference type="InterPro" id="IPR050469">
    <property type="entry name" value="Diguanylate_Cyclase"/>
</dbReference>
<dbReference type="NCBIfam" id="TIGR00254">
    <property type="entry name" value="GGDEF"/>
    <property type="match status" value="1"/>
</dbReference>